<keyword evidence="2" id="KW-0175">Coiled coil</keyword>
<evidence type="ECO:0000313" key="4">
    <source>
        <dbReference type="EMBL" id="NMG21313.1"/>
    </source>
</evidence>
<evidence type="ECO:0000256" key="2">
    <source>
        <dbReference type="SAM" id="Coils"/>
    </source>
</evidence>
<dbReference type="PANTHER" id="PTHR43861">
    <property type="entry name" value="TRANS-ACONITATE 2-METHYLTRANSFERASE-RELATED"/>
    <property type="match status" value="1"/>
</dbReference>
<dbReference type="CDD" id="cd02440">
    <property type="entry name" value="AdoMet_MTases"/>
    <property type="match status" value="1"/>
</dbReference>
<dbReference type="InterPro" id="IPR013216">
    <property type="entry name" value="Methyltransf_11"/>
</dbReference>
<dbReference type="InterPro" id="IPR000727">
    <property type="entry name" value="T_SNARE_dom"/>
</dbReference>
<evidence type="ECO:0000259" key="3">
    <source>
        <dbReference type="PROSITE" id="PS50192"/>
    </source>
</evidence>
<organism evidence="4 5">
    <name type="scientific">Brasilonema bromeliae SPC951</name>
    <dbReference type="NCBI Taxonomy" id="385972"/>
    <lineage>
        <taxon>Bacteria</taxon>
        <taxon>Bacillati</taxon>
        <taxon>Cyanobacteriota</taxon>
        <taxon>Cyanophyceae</taxon>
        <taxon>Nostocales</taxon>
        <taxon>Scytonemataceae</taxon>
        <taxon>Brasilonema</taxon>
        <taxon>Bromeliae group (in: Brasilonema)</taxon>
    </lineage>
</organism>
<dbReference type="GO" id="GO:0032259">
    <property type="term" value="P:methylation"/>
    <property type="evidence" value="ECO:0007669"/>
    <property type="project" value="UniProtKB-KW"/>
</dbReference>
<dbReference type="Pfam" id="PF08241">
    <property type="entry name" value="Methyltransf_11"/>
    <property type="match status" value="1"/>
</dbReference>
<dbReference type="InterPro" id="IPR029063">
    <property type="entry name" value="SAM-dependent_MTases_sf"/>
</dbReference>
<evidence type="ECO:0000313" key="5">
    <source>
        <dbReference type="Proteomes" id="UP000718564"/>
    </source>
</evidence>
<dbReference type="GO" id="GO:0008168">
    <property type="term" value="F:methyltransferase activity"/>
    <property type="evidence" value="ECO:0007669"/>
    <property type="project" value="UniProtKB-KW"/>
</dbReference>
<accession>A0ABX1PA43</accession>
<feature type="coiled-coil region" evidence="2">
    <location>
        <begin position="121"/>
        <end position="148"/>
    </location>
</feature>
<dbReference type="PROSITE" id="PS50192">
    <property type="entry name" value="T_SNARE"/>
    <property type="match status" value="1"/>
</dbReference>
<protein>
    <submittedName>
        <fullName evidence="4">SAM-dependent methyltransferase</fullName>
    </submittedName>
</protein>
<dbReference type="SUPFAM" id="SSF53335">
    <property type="entry name" value="S-adenosyl-L-methionine-dependent methyltransferases"/>
    <property type="match status" value="1"/>
</dbReference>
<dbReference type="PANTHER" id="PTHR43861:SF3">
    <property type="entry name" value="PUTATIVE (AFU_ORTHOLOGUE AFUA_2G14390)-RELATED"/>
    <property type="match status" value="1"/>
</dbReference>
<feature type="domain" description="T-SNARE coiled-coil homology" evidence="3">
    <location>
        <begin position="205"/>
        <end position="267"/>
    </location>
</feature>
<keyword evidence="4" id="KW-0489">Methyltransferase</keyword>
<reference evidence="4 5" key="1">
    <citation type="submission" date="2018-06" db="EMBL/GenBank/DDBJ databases">
        <title>Comparative genomics of Brasilonema spp. strains.</title>
        <authorList>
            <person name="Alvarenga D.O."/>
            <person name="Fiore M.F."/>
            <person name="Varani A.M."/>
        </authorList>
    </citation>
    <scope>NUCLEOTIDE SEQUENCE [LARGE SCALE GENOMIC DNA]</scope>
    <source>
        <strain evidence="4 5">SPC951</strain>
    </source>
</reference>
<dbReference type="Gene3D" id="3.40.50.150">
    <property type="entry name" value="Vaccinia Virus protein VP39"/>
    <property type="match status" value="1"/>
</dbReference>
<proteinExistence type="predicted"/>
<dbReference type="Gene3D" id="1.20.5.1070">
    <property type="entry name" value="Head and neck region of the ectodomain of NDV fusion glycoprotein"/>
    <property type="match status" value="1"/>
</dbReference>
<keyword evidence="5" id="KW-1185">Reference proteome</keyword>
<dbReference type="Proteomes" id="UP000718564">
    <property type="component" value="Unassembled WGS sequence"/>
</dbReference>
<dbReference type="SUPFAM" id="SSF57997">
    <property type="entry name" value="Tropomyosin"/>
    <property type="match status" value="1"/>
</dbReference>
<sequence length="539" mass="61893">MMNANNPEINIDELMEKIRAEVAKRHSQSQSVETTEQSESTKTTYKLELPYIAPTFNYNFIHLETLLRNAESRAIARTKWPDNLSKFPYNLSKPIQVIALKILNFLFKDQREVNFNVIRALKESVALNRQLIEQIKDLRAQIECLGAVNTRLQGMEERLSAVDSYLEVMKESLGVVCHRVPEINEDLNHFSSWIGVIQERLDTVNSQEHPINEHLKTVDSRIQGLNEHFGRVDSRIQGIDEHLGRVDSRIQGIDEHLGTVNGNVKNLHEQHLRNDSFVKNDLMQQKRLITMFLEEVRQRSPEPINKEHLETFVKEEQHFLDAFYVAFENQFRGTREDIHNRLKVYLPLLEEAKVGTPDSFILDVGCGRGEWLELLRESGYTAKGIDINRVMLEQCRTRGLDVIESDVLAYLQSLPDASLGAVTGFHIIEHLPFETLMKLFAETVRVLKPEGLVIFETPNPDNILVGSSGFYTDPTHRNPLPSPTIKFIAESFGLCKVKIMNLHPSENQKLDVDNSVLAERFNQYFYGSQDYSVIGYKHG</sequence>
<dbReference type="EMBL" id="QMEB01000153">
    <property type="protein sequence ID" value="NMG21313.1"/>
    <property type="molecule type" value="Genomic_DNA"/>
</dbReference>
<comment type="caution">
    <text evidence="4">The sequence shown here is derived from an EMBL/GenBank/DDBJ whole genome shotgun (WGS) entry which is preliminary data.</text>
</comment>
<gene>
    <name evidence="4" type="ORF">DP116_18415</name>
</gene>
<keyword evidence="1" id="KW-0808">Transferase</keyword>
<dbReference type="RefSeq" id="WP_169156556.1">
    <property type="nucleotide sequence ID" value="NZ_CAWPJE010000146.1"/>
</dbReference>
<name>A0ABX1PA43_9CYAN</name>
<evidence type="ECO:0000256" key="1">
    <source>
        <dbReference type="ARBA" id="ARBA00022679"/>
    </source>
</evidence>